<dbReference type="EMBL" id="JAMZMK010008822">
    <property type="protein sequence ID" value="KAI7738361.1"/>
    <property type="molecule type" value="Genomic_DNA"/>
</dbReference>
<dbReference type="SMART" id="SM00248">
    <property type="entry name" value="ANK"/>
    <property type="match status" value="3"/>
</dbReference>
<sequence length="270" mass="30298">MAQTGVQLAAVVQDKVLSHHQPQPQQKQQQQEIHNNSGASQAKTERLKPNLPRRYLFGAGSRENYLKTGVPLYEASIRCDWVAAKAILDKKQDLVRYSITENGETALHVAASAKGDPKDVEEFVKQLVGMMKVDDLELENENFNTALYLAAAAGNAEAVKILVKKNKKLLAIPGAGQMLPLYVAALFGNYEVVKYLYDESNELRDDCWNPQNRCWLLEKCVENDMFDVALKIVKNYPELGRRGSALRVLARKPEAFHETKSNIVWTAIKS</sequence>
<accession>A0AAD5CAI5</accession>
<dbReference type="InterPro" id="IPR036770">
    <property type="entry name" value="Ankyrin_rpt-contain_sf"/>
</dbReference>
<evidence type="ECO:0000256" key="1">
    <source>
        <dbReference type="SAM" id="MobiDB-lite"/>
    </source>
</evidence>
<protein>
    <submittedName>
        <fullName evidence="2">Uncharacterized protein</fullName>
    </submittedName>
</protein>
<dbReference type="Pfam" id="PF12796">
    <property type="entry name" value="Ank_2"/>
    <property type="match status" value="1"/>
</dbReference>
<evidence type="ECO:0000313" key="2">
    <source>
        <dbReference type="EMBL" id="KAI7738361.1"/>
    </source>
</evidence>
<gene>
    <name evidence="2" type="ORF">M8C21_008424</name>
</gene>
<reference evidence="2" key="1">
    <citation type="submission" date="2022-06" db="EMBL/GenBank/DDBJ databases">
        <title>Uncovering the hologenomic basis of an extraordinary plant invasion.</title>
        <authorList>
            <person name="Bieker V.C."/>
            <person name="Martin M.D."/>
            <person name="Gilbert T."/>
            <person name="Hodgins K."/>
            <person name="Battlay P."/>
            <person name="Petersen B."/>
            <person name="Wilson J."/>
        </authorList>
    </citation>
    <scope>NUCLEOTIDE SEQUENCE</scope>
    <source>
        <strain evidence="2">AA19_3_7</strain>
        <tissue evidence="2">Leaf</tissue>
    </source>
</reference>
<feature type="compositionally biased region" description="Low complexity" evidence="1">
    <location>
        <begin position="21"/>
        <end position="31"/>
    </location>
</feature>
<comment type="caution">
    <text evidence="2">The sequence shown here is derived from an EMBL/GenBank/DDBJ whole genome shotgun (WGS) entry which is preliminary data.</text>
</comment>
<dbReference type="Proteomes" id="UP001206925">
    <property type="component" value="Unassembled WGS sequence"/>
</dbReference>
<name>A0AAD5CAI5_AMBAR</name>
<feature type="region of interest" description="Disordered" evidence="1">
    <location>
        <begin position="17"/>
        <end position="45"/>
    </location>
</feature>
<dbReference type="InterPro" id="IPR002110">
    <property type="entry name" value="Ankyrin_rpt"/>
</dbReference>
<keyword evidence="3" id="KW-1185">Reference proteome</keyword>
<dbReference type="Gene3D" id="1.25.40.20">
    <property type="entry name" value="Ankyrin repeat-containing domain"/>
    <property type="match status" value="1"/>
</dbReference>
<dbReference type="PANTHER" id="PTHR24121">
    <property type="entry name" value="NO MECHANORECEPTOR POTENTIAL C, ISOFORM D-RELATED"/>
    <property type="match status" value="1"/>
</dbReference>
<feature type="non-terminal residue" evidence="2">
    <location>
        <position position="1"/>
    </location>
</feature>
<dbReference type="SUPFAM" id="SSF48403">
    <property type="entry name" value="Ankyrin repeat"/>
    <property type="match status" value="1"/>
</dbReference>
<proteinExistence type="predicted"/>
<feature type="compositionally biased region" description="Polar residues" evidence="1">
    <location>
        <begin position="32"/>
        <end position="42"/>
    </location>
</feature>
<dbReference type="AlphaFoldDB" id="A0AAD5CAI5"/>
<evidence type="ECO:0000313" key="3">
    <source>
        <dbReference type="Proteomes" id="UP001206925"/>
    </source>
</evidence>
<dbReference type="PANTHER" id="PTHR24121:SF21">
    <property type="entry name" value="ANKYRIN REPEAT FAMILY PROTEIN"/>
    <property type="match status" value="1"/>
</dbReference>
<organism evidence="2 3">
    <name type="scientific">Ambrosia artemisiifolia</name>
    <name type="common">Common ragweed</name>
    <dbReference type="NCBI Taxonomy" id="4212"/>
    <lineage>
        <taxon>Eukaryota</taxon>
        <taxon>Viridiplantae</taxon>
        <taxon>Streptophyta</taxon>
        <taxon>Embryophyta</taxon>
        <taxon>Tracheophyta</taxon>
        <taxon>Spermatophyta</taxon>
        <taxon>Magnoliopsida</taxon>
        <taxon>eudicotyledons</taxon>
        <taxon>Gunneridae</taxon>
        <taxon>Pentapetalae</taxon>
        <taxon>asterids</taxon>
        <taxon>campanulids</taxon>
        <taxon>Asterales</taxon>
        <taxon>Asteraceae</taxon>
        <taxon>Asteroideae</taxon>
        <taxon>Heliantheae alliance</taxon>
        <taxon>Heliantheae</taxon>
        <taxon>Ambrosia</taxon>
    </lineage>
</organism>